<protein>
    <submittedName>
        <fullName evidence="9">ABC transporter permease</fullName>
    </submittedName>
</protein>
<feature type="transmembrane region" description="Helical" evidence="7">
    <location>
        <begin position="315"/>
        <end position="336"/>
    </location>
</feature>
<comment type="subcellular location">
    <subcellularLocation>
        <location evidence="1">Cell membrane</location>
        <topology evidence="1">Multi-pass membrane protein</topology>
    </subcellularLocation>
</comment>
<dbReference type="Proteomes" id="UP001310387">
    <property type="component" value="Unassembled WGS sequence"/>
</dbReference>
<reference evidence="9" key="2">
    <citation type="submission" date="2024-02" db="EMBL/GenBank/DDBJ databases">
        <authorList>
            <person name="Prathaban M."/>
            <person name="Mythili R."/>
            <person name="Sharmila Devi N."/>
            <person name="Sobanaa M."/>
            <person name="Prathiviraj R."/>
            <person name="Selvin J."/>
        </authorList>
    </citation>
    <scope>NUCLEOTIDE SEQUENCE</scope>
    <source>
        <strain evidence="9">MP1014</strain>
    </source>
</reference>
<evidence type="ECO:0000259" key="8">
    <source>
        <dbReference type="Pfam" id="PF02687"/>
    </source>
</evidence>
<evidence type="ECO:0000256" key="3">
    <source>
        <dbReference type="ARBA" id="ARBA00022475"/>
    </source>
</evidence>
<feature type="transmembrane region" description="Helical" evidence="7">
    <location>
        <begin position="268"/>
        <end position="287"/>
    </location>
</feature>
<dbReference type="EMBL" id="JBAGLP010000118">
    <property type="protein sequence ID" value="MEG3616417.1"/>
    <property type="molecule type" value="Genomic_DNA"/>
</dbReference>
<gene>
    <name evidence="9" type="ORF">V5O49_14900</name>
</gene>
<feature type="transmembrane region" description="Helical" evidence="7">
    <location>
        <begin position="348"/>
        <end position="369"/>
    </location>
</feature>
<dbReference type="PANTHER" id="PTHR43738">
    <property type="entry name" value="ABC TRANSPORTER, MEMBRANE PROTEIN"/>
    <property type="match status" value="1"/>
</dbReference>
<feature type="domain" description="ABC3 transporter permease C-terminal" evidence="8">
    <location>
        <begin position="268"/>
        <end position="376"/>
    </location>
</feature>
<keyword evidence="10" id="KW-1185">Reference proteome</keyword>
<reference evidence="9" key="1">
    <citation type="journal article" date="2024" name="Antonie Van Leeuwenhoek">
        <title>Isoptericola haloaureus sp. nov., a dimorphic actinobacterium isolated from mangrove sediments of southeast India, implicating biosaline agricultural significance through nitrogen fixation and salt tolerance genes.</title>
        <authorList>
            <person name="Prathaban M."/>
            <person name="Prathiviraj R."/>
            <person name="Ravichandran M."/>
            <person name="Natarajan S.D."/>
            <person name="Sobanaa M."/>
            <person name="Hari Krishna Kumar S."/>
            <person name="Chandrasekar V."/>
            <person name="Selvin J."/>
        </authorList>
    </citation>
    <scope>NUCLEOTIDE SEQUENCE</scope>
    <source>
        <strain evidence="9">MP1014</strain>
    </source>
</reference>
<dbReference type="PANTHER" id="PTHR43738:SF1">
    <property type="entry name" value="HEMIN TRANSPORT SYSTEM PERMEASE PROTEIN HRTB-RELATED"/>
    <property type="match status" value="1"/>
</dbReference>
<keyword evidence="2" id="KW-0813">Transport</keyword>
<evidence type="ECO:0000256" key="4">
    <source>
        <dbReference type="ARBA" id="ARBA00022692"/>
    </source>
</evidence>
<sequence length="384" mass="39171">MFLALRALGHQRGRFLLMGAVIGLLALLTVMLSGLSTGLVNDGVSGLQHLPASAVAFDEGTREDNAFSRSVVDPEQRDAWAGQDGVEEAELFGVSLVNGTTADGDQVDLTLFGVPPASFLAPDPAAGEGLGNPGGIVVSDTARDEGVELGDTVELDRVGTELTVVGFTGRQDTFGHVDVAYLPLDTWQYLATGRSQPGAPTADLVAADRLETASVVALRTVDGADLAEAVDVAAGDAAAGTSARTLDEAFHASPGYTAETTTIEMIQVFLYAIAALVVGAFFSVWTVQRQHELAVLRAVGAPTGFLLRDGVTQAAAILAVFSALGVGAGVGLGALMPAGMPFALEAGPIAVATALMAGLGLLGAALAVLRIVRIDPLTALGGQR</sequence>
<evidence type="ECO:0000256" key="1">
    <source>
        <dbReference type="ARBA" id="ARBA00004651"/>
    </source>
</evidence>
<evidence type="ECO:0000256" key="7">
    <source>
        <dbReference type="SAM" id="Phobius"/>
    </source>
</evidence>
<evidence type="ECO:0000256" key="2">
    <source>
        <dbReference type="ARBA" id="ARBA00022448"/>
    </source>
</evidence>
<evidence type="ECO:0000313" key="9">
    <source>
        <dbReference type="EMBL" id="MEG3616417.1"/>
    </source>
</evidence>
<dbReference type="InterPro" id="IPR003838">
    <property type="entry name" value="ABC3_permease_C"/>
</dbReference>
<name>A0ABU7ZBB3_9MICO</name>
<dbReference type="RefSeq" id="WP_332902893.1">
    <property type="nucleotide sequence ID" value="NZ_JBAGLP010000118.1"/>
</dbReference>
<evidence type="ECO:0000256" key="6">
    <source>
        <dbReference type="ARBA" id="ARBA00023136"/>
    </source>
</evidence>
<feature type="transmembrane region" description="Helical" evidence="7">
    <location>
        <begin position="15"/>
        <end position="35"/>
    </location>
</feature>
<dbReference type="InterPro" id="IPR051125">
    <property type="entry name" value="ABC-4/HrtB_transporter"/>
</dbReference>
<evidence type="ECO:0000256" key="5">
    <source>
        <dbReference type="ARBA" id="ARBA00022989"/>
    </source>
</evidence>
<keyword evidence="3" id="KW-1003">Cell membrane</keyword>
<accession>A0ABU7ZBB3</accession>
<keyword evidence="6 7" id="KW-0472">Membrane</keyword>
<organism evidence="9 10">
    <name type="scientific">Isoptericola haloaureus</name>
    <dbReference type="NCBI Taxonomy" id="1542902"/>
    <lineage>
        <taxon>Bacteria</taxon>
        <taxon>Bacillati</taxon>
        <taxon>Actinomycetota</taxon>
        <taxon>Actinomycetes</taxon>
        <taxon>Micrococcales</taxon>
        <taxon>Promicromonosporaceae</taxon>
        <taxon>Isoptericola</taxon>
    </lineage>
</organism>
<keyword evidence="5 7" id="KW-1133">Transmembrane helix</keyword>
<keyword evidence="4 7" id="KW-0812">Transmembrane</keyword>
<comment type="caution">
    <text evidence="9">The sequence shown here is derived from an EMBL/GenBank/DDBJ whole genome shotgun (WGS) entry which is preliminary data.</text>
</comment>
<evidence type="ECO:0000313" key="10">
    <source>
        <dbReference type="Proteomes" id="UP001310387"/>
    </source>
</evidence>
<dbReference type="Pfam" id="PF02687">
    <property type="entry name" value="FtsX"/>
    <property type="match status" value="1"/>
</dbReference>
<proteinExistence type="predicted"/>